<proteinExistence type="predicted"/>
<evidence type="ECO:0000313" key="4">
    <source>
        <dbReference type="Proteomes" id="UP000569732"/>
    </source>
</evidence>
<keyword evidence="1" id="KW-0732">Signal</keyword>
<evidence type="ECO:0000256" key="1">
    <source>
        <dbReference type="SAM" id="SignalP"/>
    </source>
</evidence>
<dbReference type="InterPro" id="IPR001638">
    <property type="entry name" value="Solute-binding_3/MltF_N"/>
</dbReference>
<dbReference type="RefSeq" id="WP_180569769.1">
    <property type="nucleotide sequence ID" value="NZ_JACCKB010000029.1"/>
</dbReference>
<feature type="signal peptide" evidence="1">
    <location>
        <begin position="1"/>
        <end position="18"/>
    </location>
</feature>
<dbReference type="SUPFAM" id="SSF53850">
    <property type="entry name" value="Periplasmic binding protein-like II"/>
    <property type="match status" value="1"/>
</dbReference>
<dbReference type="Pfam" id="PF00497">
    <property type="entry name" value="SBP_bac_3"/>
    <property type="match status" value="1"/>
</dbReference>
<keyword evidence="4" id="KW-1185">Reference proteome</keyword>
<organism evidence="3 4">
    <name type="scientific">Spartinivicinus marinus</name>
    <dbReference type="NCBI Taxonomy" id="2994442"/>
    <lineage>
        <taxon>Bacteria</taxon>
        <taxon>Pseudomonadati</taxon>
        <taxon>Pseudomonadota</taxon>
        <taxon>Gammaproteobacteria</taxon>
        <taxon>Oceanospirillales</taxon>
        <taxon>Zooshikellaceae</taxon>
        <taxon>Spartinivicinus</taxon>
    </lineage>
</organism>
<accession>A0A853IAS9</accession>
<dbReference type="PANTHER" id="PTHR38834">
    <property type="entry name" value="PERIPLASMIC SUBSTRATE BINDING PROTEIN FAMILY 3"/>
    <property type="match status" value="1"/>
</dbReference>
<feature type="domain" description="Solute-binding protein family 3/N-terminal" evidence="2">
    <location>
        <begin position="28"/>
        <end position="249"/>
    </location>
</feature>
<evidence type="ECO:0000259" key="2">
    <source>
        <dbReference type="Pfam" id="PF00497"/>
    </source>
</evidence>
<gene>
    <name evidence="3" type="ORF">H0A36_17175</name>
</gene>
<protein>
    <submittedName>
        <fullName evidence="3">Transporter substrate-binding domain-containing protein</fullName>
    </submittedName>
</protein>
<feature type="chain" id="PRO_5033062158" evidence="1">
    <location>
        <begin position="19"/>
        <end position="251"/>
    </location>
</feature>
<sequence>MKALIGLIFTVFALPIWADPTQGITYITEEFPPYNFKGDGGEAVGMNSDILVAVLKKMGSSQSRKDIKIQPWVRGYRTTQEPGNLNVLYSTTRTKKREDLFKWVGPLSKGSNDLIVLKGNPKKVMINADEDYKKFKYAAIRDDLGELLLKERGVPKKNISQSTNFFAMIKKLQDGKVDAISYNGTVAKWLIKKEGLSPADFESALSTPIGEHYFAFNKTIDDEVVKAHQKALEEVMADTAFVQSVQDKYLK</sequence>
<dbReference type="AlphaFoldDB" id="A0A853IAS9"/>
<dbReference type="PANTHER" id="PTHR38834:SF3">
    <property type="entry name" value="SOLUTE-BINDING PROTEIN FAMILY 3_N-TERMINAL DOMAIN-CONTAINING PROTEIN"/>
    <property type="match status" value="1"/>
</dbReference>
<dbReference type="EMBL" id="JACCKB010000029">
    <property type="protein sequence ID" value="NYZ67748.1"/>
    <property type="molecule type" value="Genomic_DNA"/>
</dbReference>
<dbReference type="Gene3D" id="3.40.190.10">
    <property type="entry name" value="Periplasmic binding protein-like II"/>
    <property type="match status" value="2"/>
</dbReference>
<evidence type="ECO:0000313" key="3">
    <source>
        <dbReference type="EMBL" id="NYZ67748.1"/>
    </source>
</evidence>
<comment type="caution">
    <text evidence="3">The sequence shown here is derived from an EMBL/GenBank/DDBJ whole genome shotgun (WGS) entry which is preliminary data.</text>
</comment>
<name>A0A853IAS9_9GAMM</name>
<dbReference type="Proteomes" id="UP000569732">
    <property type="component" value="Unassembled WGS sequence"/>
</dbReference>
<reference evidence="3 4" key="1">
    <citation type="submission" date="2020-07" db="EMBL/GenBank/DDBJ databases">
        <title>Endozoicomonas sp. nov., isolated from sediment.</title>
        <authorList>
            <person name="Gu T."/>
        </authorList>
    </citation>
    <scope>NUCLEOTIDE SEQUENCE [LARGE SCALE GENOMIC DNA]</scope>
    <source>
        <strain evidence="3 4">SM1973</strain>
    </source>
</reference>